<dbReference type="EMBL" id="VSFF01000001">
    <property type="protein sequence ID" value="TYC18794.1"/>
    <property type="molecule type" value="Genomic_DNA"/>
</dbReference>
<organism evidence="3 4">
    <name type="scientific">Actinomadura syzygii</name>
    <dbReference type="NCBI Taxonomy" id="1427538"/>
    <lineage>
        <taxon>Bacteria</taxon>
        <taxon>Bacillati</taxon>
        <taxon>Actinomycetota</taxon>
        <taxon>Actinomycetes</taxon>
        <taxon>Streptosporangiales</taxon>
        <taxon>Thermomonosporaceae</taxon>
        <taxon>Actinomadura</taxon>
    </lineage>
</organism>
<feature type="region of interest" description="Disordered" evidence="1">
    <location>
        <begin position="43"/>
        <end position="67"/>
    </location>
</feature>
<dbReference type="Proteomes" id="UP000322634">
    <property type="component" value="Unassembled WGS sequence"/>
</dbReference>
<gene>
    <name evidence="3" type="ORF">FXF65_03380</name>
</gene>
<dbReference type="Pfam" id="PF13464">
    <property type="entry name" value="RodZ_C"/>
    <property type="match status" value="1"/>
</dbReference>
<sequence>MGRHRSDPRGLARILIAAVAVIAALALLVVGAMALVNAVTGEPDPKGPSAAVSPSDAGAGSRSSDATASPTAVLPLVIRVIGPATAVVVRIADTSGRVLTNGTLKTGETLQYREAPLQVVATNGGSLQVVIYGKLQPREPAGERAVWLVKSR</sequence>
<dbReference type="InterPro" id="IPR025194">
    <property type="entry name" value="RodZ-like_C"/>
</dbReference>
<proteinExistence type="predicted"/>
<evidence type="ECO:0000256" key="1">
    <source>
        <dbReference type="SAM" id="MobiDB-lite"/>
    </source>
</evidence>
<protein>
    <recommendedName>
        <fullName evidence="2">Cytoskeleton protein RodZ-like C-terminal domain-containing protein</fullName>
    </recommendedName>
</protein>
<feature type="domain" description="Cytoskeleton protein RodZ-like C-terminal" evidence="2">
    <location>
        <begin position="87"/>
        <end position="139"/>
    </location>
</feature>
<accession>A0A5D0UL21</accession>
<reference evidence="3 4" key="1">
    <citation type="submission" date="2019-08" db="EMBL/GenBank/DDBJ databases">
        <title>Actinomadura sp. nov. CYP1-5 isolated from mountain soil.</title>
        <authorList>
            <person name="Songsumanus A."/>
            <person name="Kuncharoen N."/>
            <person name="Kudo T."/>
            <person name="Yuki M."/>
            <person name="Igarashi Y."/>
            <person name="Tanasupawat S."/>
        </authorList>
    </citation>
    <scope>NUCLEOTIDE SEQUENCE [LARGE SCALE GENOMIC DNA]</scope>
    <source>
        <strain evidence="3 4">GKU157</strain>
    </source>
</reference>
<feature type="compositionally biased region" description="Low complexity" evidence="1">
    <location>
        <begin position="53"/>
        <end position="67"/>
    </location>
</feature>
<keyword evidence="4" id="KW-1185">Reference proteome</keyword>
<comment type="caution">
    <text evidence="3">The sequence shown here is derived from an EMBL/GenBank/DDBJ whole genome shotgun (WGS) entry which is preliminary data.</text>
</comment>
<evidence type="ECO:0000313" key="3">
    <source>
        <dbReference type="EMBL" id="TYC18794.1"/>
    </source>
</evidence>
<name>A0A5D0UL21_9ACTN</name>
<dbReference type="AlphaFoldDB" id="A0A5D0UL21"/>
<dbReference type="OrthoDB" id="3483537at2"/>
<evidence type="ECO:0000259" key="2">
    <source>
        <dbReference type="Pfam" id="PF13464"/>
    </source>
</evidence>
<evidence type="ECO:0000313" key="4">
    <source>
        <dbReference type="Proteomes" id="UP000322634"/>
    </source>
</evidence>